<feature type="modified residue" description="4-aspartylphosphate" evidence="3">
    <location>
        <position position="51"/>
    </location>
</feature>
<reference evidence="5 6" key="1">
    <citation type="journal article" date="2013" name="Environ. Microbiol.">
        <title>Complete genome, catabolic sub-proteomes and key-metabolites of Desulfobacula toluolica Tol2, a marine, aromatic compound-degrading, sulfate-reducing bacterium.</title>
        <authorList>
            <person name="Wohlbrand L."/>
            <person name="Jacob J.H."/>
            <person name="Kube M."/>
            <person name="Mussmann M."/>
            <person name="Jarling R."/>
            <person name="Beck A."/>
            <person name="Amann R."/>
            <person name="Wilkes H."/>
            <person name="Reinhardt R."/>
            <person name="Rabus R."/>
        </authorList>
    </citation>
    <scope>NUCLEOTIDE SEQUENCE [LARGE SCALE GENOMIC DNA]</scope>
    <source>
        <strain evidence="6">DSM 7467 / Tol2</strain>
    </source>
</reference>
<dbReference type="Gene3D" id="3.40.50.2300">
    <property type="match status" value="1"/>
</dbReference>
<dbReference type="InterPro" id="IPR001789">
    <property type="entry name" value="Sig_transdc_resp-reg_receiver"/>
</dbReference>
<dbReference type="HOGENOM" id="CLU_000445_69_8_7"/>
<dbReference type="STRING" id="651182.TOL2_C23910"/>
<dbReference type="GO" id="GO:0000160">
    <property type="term" value="P:phosphorelay signal transduction system"/>
    <property type="evidence" value="ECO:0007669"/>
    <property type="project" value="UniProtKB-KW"/>
</dbReference>
<name>K0NP60_DESTT</name>
<evidence type="ECO:0000259" key="4">
    <source>
        <dbReference type="PROSITE" id="PS50110"/>
    </source>
</evidence>
<dbReference type="PANTHER" id="PTHR44591">
    <property type="entry name" value="STRESS RESPONSE REGULATOR PROTEIN 1"/>
    <property type="match status" value="1"/>
</dbReference>
<dbReference type="InterPro" id="IPR011006">
    <property type="entry name" value="CheY-like_superfamily"/>
</dbReference>
<protein>
    <submittedName>
        <fullName evidence="5">Predicted two component system response regulator</fullName>
    </submittedName>
</protein>
<keyword evidence="2" id="KW-0902">Two-component regulatory system</keyword>
<dbReference type="PROSITE" id="PS50110">
    <property type="entry name" value="RESPONSE_REGULATORY"/>
    <property type="match status" value="1"/>
</dbReference>
<dbReference type="EMBL" id="FO203503">
    <property type="protein sequence ID" value="CCK80552.1"/>
    <property type="molecule type" value="Genomic_DNA"/>
</dbReference>
<dbReference type="SMART" id="SM00448">
    <property type="entry name" value="REC"/>
    <property type="match status" value="1"/>
</dbReference>
<keyword evidence="6" id="KW-1185">Reference proteome</keyword>
<proteinExistence type="predicted"/>
<accession>K0NP60</accession>
<dbReference type="SUPFAM" id="SSF52172">
    <property type="entry name" value="CheY-like"/>
    <property type="match status" value="1"/>
</dbReference>
<dbReference type="RefSeq" id="WP_014957860.1">
    <property type="nucleotide sequence ID" value="NC_018645.1"/>
</dbReference>
<evidence type="ECO:0000256" key="2">
    <source>
        <dbReference type="ARBA" id="ARBA00023012"/>
    </source>
</evidence>
<dbReference type="OrthoDB" id="9800029at2"/>
<evidence type="ECO:0000256" key="3">
    <source>
        <dbReference type="PROSITE-ProRule" id="PRU00169"/>
    </source>
</evidence>
<dbReference type="Pfam" id="PF00072">
    <property type="entry name" value="Response_reg"/>
    <property type="match status" value="1"/>
</dbReference>
<evidence type="ECO:0000313" key="6">
    <source>
        <dbReference type="Proteomes" id="UP000007347"/>
    </source>
</evidence>
<dbReference type="Proteomes" id="UP000007347">
    <property type="component" value="Chromosome"/>
</dbReference>
<dbReference type="InterPro" id="IPR050595">
    <property type="entry name" value="Bact_response_regulator"/>
</dbReference>
<dbReference type="PANTHER" id="PTHR44591:SF14">
    <property type="entry name" value="PROTEIN PILG"/>
    <property type="match status" value="1"/>
</dbReference>
<evidence type="ECO:0000256" key="1">
    <source>
        <dbReference type="ARBA" id="ARBA00022553"/>
    </source>
</evidence>
<dbReference type="AlphaFoldDB" id="K0NP60"/>
<keyword evidence="1 3" id="KW-0597">Phosphoprotein</keyword>
<organism evidence="5 6">
    <name type="scientific">Desulfobacula toluolica (strain DSM 7467 / Tol2)</name>
    <dbReference type="NCBI Taxonomy" id="651182"/>
    <lineage>
        <taxon>Bacteria</taxon>
        <taxon>Pseudomonadati</taxon>
        <taxon>Thermodesulfobacteriota</taxon>
        <taxon>Desulfobacteria</taxon>
        <taxon>Desulfobacterales</taxon>
        <taxon>Desulfobacteraceae</taxon>
        <taxon>Desulfobacula</taxon>
    </lineage>
</organism>
<feature type="domain" description="Response regulatory" evidence="4">
    <location>
        <begin position="2"/>
        <end position="116"/>
    </location>
</feature>
<evidence type="ECO:0000313" key="5">
    <source>
        <dbReference type="EMBL" id="CCK80552.1"/>
    </source>
</evidence>
<gene>
    <name evidence="5" type="ordered locus">TOL2_C23910</name>
</gene>
<sequence length="156" mass="17332">MKLLFIDDEQTFLNYLAKRLILDGFTVKTTFSGEEGVEVASKEDFDVAVVDLQMPGIDGIEVQKQLKDLQPNLPCIVLTGHGSVENALESGKYNAFKFLSKPVDMDTLIKTINAAYDFRMQQEKLSSGSDGSQGIKQQGVLGKLYGKFRKLYGVEK</sequence>
<dbReference type="KEGG" id="dto:TOL2_C23910"/>